<sequence length="64" mass="7814">MFSEKINWWRKGDMMDKTLRLAFATCFYFIPILRHVRINVTSSSYGFIRGFLVREEEEEEEKNF</sequence>
<dbReference type="Proteomes" id="UP001234178">
    <property type="component" value="Unassembled WGS sequence"/>
</dbReference>
<feature type="transmembrane region" description="Helical" evidence="1">
    <location>
        <begin position="21"/>
        <end position="38"/>
    </location>
</feature>
<evidence type="ECO:0000256" key="1">
    <source>
        <dbReference type="SAM" id="Phobius"/>
    </source>
</evidence>
<accession>A0ABQ9ZVJ2</accession>
<gene>
    <name evidence="2" type="ORF">OUZ56_031897</name>
</gene>
<keyword evidence="1" id="KW-1133">Transmembrane helix</keyword>
<organism evidence="2 3">
    <name type="scientific">Daphnia magna</name>
    <dbReference type="NCBI Taxonomy" id="35525"/>
    <lineage>
        <taxon>Eukaryota</taxon>
        <taxon>Metazoa</taxon>
        <taxon>Ecdysozoa</taxon>
        <taxon>Arthropoda</taxon>
        <taxon>Crustacea</taxon>
        <taxon>Branchiopoda</taxon>
        <taxon>Diplostraca</taxon>
        <taxon>Cladocera</taxon>
        <taxon>Anomopoda</taxon>
        <taxon>Daphniidae</taxon>
        <taxon>Daphnia</taxon>
    </lineage>
</organism>
<evidence type="ECO:0008006" key="4">
    <source>
        <dbReference type="Google" id="ProtNLM"/>
    </source>
</evidence>
<name>A0ABQ9ZVJ2_9CRUS</name>
<comment type="caution">
    <text evidence="2">The sequence shown here is derived from an EMBL/GenBank/DDBJ whole genome shotgun (WGS) entry which is preliminary data.</text>
</comment>
<reference evidence="2 3" key="1">
    <citation type="journal article" date="2023" name="Nucleic Acids Res.">
        <title>The hologenome of Daphnia magna reveals possible DNA methylation and microbiome-mediated evolution of the host genome.</title>
        <authorList>
            <person name="Chaturvedi A."/>
            <person name="Li X."/>
            <person name="Dhandapani V."/>
            <person name="Marshall H."/>
            <person name="Kissane S."/>
            <person name="Cuenca-Cambronero M."/>
            <person name="Asole G."/>
            <person name="Calvet F."/>
            <person name="Ruiz-Romero M."/>
            <person name="Marangio P."/>
            <person name="Guigo R."/>
            <person name="Rago D."/>
            <person name="Mirbahai L."/>
            <person name="Eastwood N."/>
            <person name="Colbourne J.K."/>
            <person name="Zhou J."/>
            <person name="Mallon E."/>
            <person name="Orsini L."/>
        </authorList>
    </citation>
    <scope>NUCLEOTIDE SEQUENCE [LARGE SCALE GENOMIC DNA]</scope>
    <source>
        <strain evidence="2">LRV0_1</strain>
    </source>
</reference>
<proteinExistence type="predicted"/>
<dbReference type="EMBL" id="JAOYFB010000005">
    <property type="protein sequence ID" value="KAK4016937.1"/>
    <property type="molecule type" value="Genomic_DNA"/>
</dbReference>
<keyword evidence="1" id="KW-0472">Membrane</keyword>
<keyword evidence="1" id="KW-0812">Transmembrane</keyword>
<evidence type="ECO:0000313" key="3">
    <source>
        <dbReference type="Proteomes" id="UP001234178"/>
    </source>
</evidence>
<protein>
    <recommendedName>
        <fullName evidence="4">Transmembrane protein</fullName>
    </recommendedName>
</protein>
<evidence type="ECO:0000313" key="2">
    <source>
        <dbReference type="EMBL" id="KAK4016937.1"/>
    </source>
</evidence>
<keyword evidence="3" id="KW-1185">Reference proteome</keyword>